<protein>
    <submittedName>
        <fullName evidence="2">Uncharacterized protein</fullName>
    </submittedName>
</protein>
<gene>
    <name evidence="2" type="ordered locus">Astex_2164</name>
</gene>
<dbReference type="AlphaFoldDB" id="E8RM03"/>
<dbReference type="HOGENOM" id="CLU_1286578_0_0_5"/>
<evidence type="ECO:0000313" key="2">
    <source>
        <dbReference type="EMBL" id="ADU13822.1"/>
    </source>
</evidence>
<feature type="chain" id="PRO_5003229872" evidence="1">
    <location>
        <begin position="27"/>
        <end position="214"/>
    </location>
</feature>
<evidence type="ECO:0000313" key="3">
    <source>
        <dbReference type="Proteomes" id="UP000001492"/>
    </source>
</evidence>
<keyword evidence="1" id="KW-0732">Signal</keyword>
<keyword evidence="3" id="KW-1185">Reference proteome</keyword>
<accession>E8RM03</accession>
<dbReference type="KEGG" id="aex:Astex_2164"/>
<name>E8RM03_ASTEC</name>
<reference evidence="3" key="1">
    <citation type="submission" date="2010-12" db="EMBL/GenBank/DDBJ databases">
        <title>Complete sequence of chromosome 1 of Asticcacaulis excentricus CB 48.</title>
        <authorList>
            <consortium name="US DOE Joint Genome Institute"/>
            <person name="Lucas S."/>
            <person name="Copeland A."/>
            <person name="Lapidus A."/>
            <person name="Cheng J.-F."/>
            <person name="Bruce D."/>
            <person name="Goodwin L."/>
            <person name="Pitluck S."/>
            <person name="Teshima H."/>
            <person name="Davenport K."/>
            <person name="Detter J.C."/>
            <person name="Han C."/>
            <person name="Tapia R."/>
            <person name="Land M."/>
            <person name="Hauser L."/>
            <person name="Jeffries C."/>
            <person name="Kyrpides N."/>
            <person name="Ivanova N."/>
            <person name="Ovchinnikova G."/>
            <person name="Brun Y.V."/>
            <person name="Woyke T."/>
        </authorList>
    </citation>
    <scope>NUCLEOTIDE SEQUENCE [LARGE SCALE GENOMIC DNA]</scope>
    <source>
        <strain evidence="3">ATCC 15261 / DSM 4724 / KCTC 12464 / NCIMB 9791 / VKM B-1370 / CB 48</strain>
    </source>
</reference>
<feature type="signal peptide" evidence="1">
    <location>
        <begin position="1"/>
        <end position="26"/>
    </location>
</feature>
<proteinExistence type="predicted"/>
<dbReference type="Proteomes" id="UP000001492">
    <property type="component" value="Chromosome 1"/>
</dbReference>
<dbReference type="STRING" id="573065.Astex_2164"/>
<dbReference type="EMBL" id="CP002395">
    <property type="protein sequence ID" value="ADU13822.1"/>
    <property type="molecule type" value="Genomic_DNA"/>
</dbReference>
<organism evidence="2 3">
    <name type="scientific">Asticcacaulis excentricus (strain ATCC 15261 / DSM 4724 / KCTC 12464 / NCIMB 9791 / VKM B-1370 / CB 48)</name>
    <dbReference type="NCBI Taxonomy" id="573065"/>
    <lineage>
        <taxon>Bacteria</taxon>
        <taxon>Pseudomonadati</taxon>
        <taxon>Pseudomonadota</taxon>
        <taxon>Alphaproteobacteria</taxon>
        <taxon>Caulobacterales</taxon>
        <taxon>Caulobacteraceae</taxon>
        <taxon>Asticcacaulis</taxon>
    </lineage>
</organism>
<sequence>MARSWSRRRILSVATIALCAPHSSSAAPPVALLPQVKTFLLSKQSGISLIATADGVQIMLLVINGVPIETHARQNGLYRPKAQASARSLKSITPVDFSRLITAAGGLDKAINGTARAGEFYALYNSLTSVALPPDPCPADFAQKSDSEKALLRRQIRQGEASRFRPCFLGDEPLSRVAVTDDPFFAAWSFSRDGLGHYLGLTLPGVRAIWTLEI</sequence>
<evidence type="ECO:0000256" key="1">
    <source>
        <dbReference type="SAM" id="SignalP"/>
    </source>
</evidence>